<keyword evidence="2" id="KW-0472">Membrane</keyword>
<feature type="transmembrane region" description="Helical" evidence="2">
    <location>
        <begin position="424"/>
        <end position="442"/>
    </location>
</feature>
<evidence type="ECO:0000256" key="1">
    <source>
        <dbReference type="ARBA" id="ARBA00022612"/>
    </source>
</evidence>
<comment type="caution">
    <text evidence="4">The sequence shown here is derived from an EMBL/GenBank/DDBJ whole genome shotgun (WGS) entry which is preliminary data.</text>
</comment>
<feature type="transmembrane region" description="Helical" evidence="2">
    <location>
        <begin position="955"/>
        <end position="975"/>
    </location>
</feature>
<gene>
    <name evidence="4" type="ORF">MFLO_16120</name>
</gene>
<accession>A0ABP3AVR8</accession>
<dbReference type="InterPro" id="IPR016024">
    <property type="entry name" value="ARM-type_fold"/>
</dbReference>
<name>A0ABP3AVR8_9LIST</name>
<feature type="transmembrane region" description="Helical" evidence="2">
    <location>
        <begin position="900"/>
        <end position="920"/>
    </location>
</feature>
<evidence type="ECO:0000313" key="4">
    <source>
        <dbReference type="EMBL" id="EUJ23262.1"/>
    </source>
</evidence>
<keyword evidence="2" id="KW-1133">Transmembrane helix</keyword>
<reference evidence="4 5" key="1">
    <citation type="journal article" date="2014" name="Int. J. Syst. Evol. Microbiol.">
        <title>Listeria floridensis sp. nov., Listeria aquatica sp. nov., Listeria cornellensis sp. nov., Listeria riparia sp. nov. and Listeria grandensis sp. nov., from agricultural and natural environments.</title>
        <authorList>
            <person name="den Bakker H.C."/>
            <person name="Warchocki S."/>
            <person name="Wright E.M."/>
            <person name="Allred A.F."/>
            <person name="Ahlstrom C."/>
            <person name="Manuel C.S."/>
            <person name="Stasiewicz M.J."/>
            <person name="Burrell A."/>
            <person name="Roof S."/>
            <person name="Strawn L."/>
            <person name="Fortes E.D."/>
            <person name="Nightingale K.K."/>
            <person name="Kephart D."/>
            <person name="Wiedmann M."/>
        </authorList>
    </citation>
    <scope>NUCLEOTIDE SEQUENCE [LARGE SCALE GENOMIC DNA]</scope>
    <source>
        <strain evidence="4 5">FSL S10-1187</strain>
    </source>
</reference>
<feature type="transmembrane region" description="Helical" evidence="2">
    <location>
        <begin position="693"/>
        <end position="716"/>
    </location>
</feature>
<dbReference type="Pfam" id="PF10145">
    <property type="entry name" value="PhageMin_Tail"/>
    <property type="match status" value="1"/>
</dbReference>
<feature type="transmembrane region" description="Helical" evidence="2">
    <location>
        <begin position="664"/>
        <end position="687"/>
    </location>
</feature>
<dbReference type="PANTHER" id="PTHR37813">
    <property type="entry name" value="FELS-2 PROPHAGE PROTEIN"/>
    <property type="match status" value="1"/>
</dbReference>
<feature type="transmembrane region" description="Helical" evidence="2">
    <location>
        <begin position="448"/>
        <end position="470"/>
    </location>
</feature>
<feature type="transmembrane region" description="Helical" evidence="2">
    <location>
        <begin position="926"/>
        <end position="948"/>
    </location>
</feature>
<organism evidence="4 5">
    <name type="scientific">Listeria floridensis FSL S10-1187</name>
    <dbReference type="NCBI Taxonomy" id="1265817"/>
    <lineage>
        <taxon>Bacteria</taxon>
        <taxon>Bacillati</taxon>
        <taxon>Bacillota</taxon>
        <taxon>Bacilli</taxon>
        <taxon>Bacillales</taxon>
        <taxon>Listeriaceae</taxon>
        <taxon>Listeria</taxon>
    </lineage>
</organism>
<keyword evidence="5" id="KW-1185">Reference proteome</keyword>
<proteinExistence type="predicted"/>
<dbReference type="InterPro" id="IPR011989">
    <property type="entry name" value="ARM-like"/>
</dbReference>
<dbReference type="SUPFAM" id="SSF48371">
    <property type="entry name" value="ARM repeat"/>
    <property type="match status" value="1"/>
</dbReference>
<dbReference type="PANTHER" id="PTHR37813:SF1">
    <property type="entry name" value="FELS-2 PROPHAGE PROTEIN"/>
    <property type="match status" value="1"/>
</dbReference>
<evidence type="ECO:0000256" key="2">
    <source>
        <dbReference type="SAM" id="Phobius"/>
    </source>
</evidence>
<feature type="transmembrane region" description="Helical" evidence="2">
    <location>
        <begin position="396"/>
        <end position="417"/>
    </location>
</feature>
<dbReference type="Gene3D" id="1.25.10.10">
    <property type="entry name" value="Leucine-rich Repeat Variant"/>
    <property type="match status" value="1"/>
</dbReference>
<dbReference type="RefSeq" id="WP_036098722.1">
    <property type="nucleotide sequence ID" value="NZ_AODF01000076.1"/>
</dbReference>
<feature type="transmembrane region" description="Helical" evidence="2">
    <location>
        <begin position="1080"/>
        <end position="1103"/>
    </location>
</feature>
<dbReference type="Proteomes" id="UP000019249">
    <property type="component" value="Unassembled WGS sequence"/>
</dbReference>
<keyword evidence="2" id="KW-0812">Transmembrane</keyword>
<dbReference type="InterPro" id="IPR010090">
    <property type="entry name" value="Phage_tape_meas"/>
</dbReference>
<feature type="domain" description="Phage tail tape measure protein" evidence="3">
    <location>
        <begin position="90"/>
        <end position="292"/>
    </location>
</feature>
<evidence type="ECO:0000259" key="3">
    <source>
        <dbReference type="Pfam" id="PF10145"/>
    </source>
</evidence>
<feature type="transmembrane region" description="Helical" evidence="2">
    <location>
        <begin position="1043"/>
        <end position="1073"/>
    </location>
</feature>
<dbReference type="EMBL" id="AODF01000076">
    <property type="protein sequence ID" value="EUJ23262.1"/>
    <property type="molecule type" value="Genomic_DNA"/>
</dbReference>
<dbReference type="NCBIfam" id="TIGR01760">
    <property type="entry name" value="tape_meas_TP901"/>
    <property type="match status" value="1"/>
</dbReference>
<feature type="transmembrane region" description="Helical" evidence="2">
    <location>
        <begin position="981"/>
        <end position="1007"/>
    </location>
</feature>
<keyword evidence="1" id="KW-1188">Viral release from host cell</keyword>
<sequence>MSNFDILVRVGADINDLSRKFNQAHSSAQSMSKNIGMAGAAIAATFGAVSVGLVKGIGASVRAAADFESAWAGVEKTVDGSATQMKSLQKELLAITKNMPQSTKEIFAVAEAAGQLGIKRENIAKFTKTMLDLGVATNMTSDEAATNLARLANITQMPQKNFDRLGATVVDLGNNFATTEKEIVEMGLRLAGQGKQVGMSEAKILGLATAMSSVGIQAEAGGTAMTMVMKKINNAVDSGGAKLTGFAKLAGMSANEFKIAWKKDAASALDAVVHGLSKSSKEGKNLTSILSDLGIKGIRESDVLLRLSGNADLLTSALNTANKAWKDNTALLNEANKRYATFDSQVGISKKVMTEFMRAIGTPLKDVLGKLLQFINKIVIKITEFINRFNEAHPTLAKVIAVITLLVTALMILGTIVGSAMAAWAAFGSQIMAVIAMIAPIAGGLGSLLAPFLAIAGAVILLTTLIIDFCKTNETMKRILDSIVSKFKNALMPAVEAVKNLFAAIKKVLTDFANAMINSAKQSALFVSVMKVVNGAVSGVVWLFDKFVGVIAFVAQKFADFVNKLTDSISSIDATKASFQGLGDLIKKGFGLAVAGIVKLLQIMSPLFDRIGAAIDKLLPGFSKFTEKLKIMGGQVLQKAAPAFAKLKSEMTEMSNGVVSRLSAGLDFLGGVFGKLGGVLTIVVAVFTQMALAMLGITGPLGIVISLLVSFVATWIKTGDMSANGITKVFTGLTDVISKASTYLAQNLPRFISMGVDMIANLVQGIMSSLPSIITAVVSALGAFSSAVSTSLPVIVESGVTAVTTFAETIASNIPLIAEKATEMISSFANSLISGIGSVADASNQIGGESVSGLDQTEASSNKGVELIHAFVDAVARVAPSVFDASVSIMTAFAKGITDLLPKLVTAVSEILTALIGAITQNLPKIISTWLSIWTGIIDSVVSLLPALVSTITKLITTILTTLVNALPQIINAGVQILTALIQGIVTMLPMITGTITNILTALIEVLVESLPKIINAGVQLLISLIQGIVTVIPQLIEVVMNLIPVIVGGILAALPMIIAAGIQILTALIGGLIEALPQLLNAAITILMSLIECIITNLPLIIDAGIKMITSLISGIIKMLPDIIDATIKLITTLLDAIIKNLPKIIEAGVKLLLALIQGLIKVLPQLLQAGFKLIIELGKALIKMAPQILSAGVQLIWALIKGLLQMLGQILAAGGRLIVQLIGKIGSFAGQLVAKGAELIGKFISGIGKKAKDVLSEIGKLLKSMVEKFKPNTLLNAGKAIIDGFLDGLKSSFEGVKNFVGGIADWIKDHKGPISYDKKLLIPAGRAIMTGLNKGLGSEFKSVMGTVMDMSATINKAAEGSINNIRTGLESGLNGAIGASVASSVDANVTSGGLADLIGSKLEALGDRIDGMEVSIDGKKAGQIVAPHVSEAEAKAQRYQFKARGMQY</sequence>
<protein>
    <recommendedName>
        <fullName evidence="3">Phage tail tape measure protein domain-containing protein</fullName>
    </recommendedName>
</protein>
<feature type="transmembrane region" description="Helical" evidence="2">
    <location>
        <begin position="1014"/>
        <end position="1037"/>
    </location>
</feature>
<evidence type="ECO:0000313" key="5">
    <source>
        <dbReference type="Proteomes" id="UP000019249"/>
    </source>
</evidence>